<evidence type="ECO:0000313" key="3">
    <source>
        <dbReference type="Proteomes" id="UP001500751"/>
    </source>
</evidence>
<dbReference type="SUPFAM" id="SSF143011">
    <property type="entry name" value="RelE-like"/>
    <property type="match status" value="1"/>
</dbReference>
<dbReference type="InterPro" id="IPR035093">
    <property type="entry name" value="RelE/ParE_toxin_dom_sf"/>
</dbReference>
<organism evidence="2 3">
    <name type="scientific">Catenulispora yoronensis</name>
    <dbReference type="NCBI Taxonomy" id="450799"/>
    <lineage>
        <taxon>Bacteria</taxon>
        <taxon>Bacillati</taxon>
        <taxon>Actinomycetota</taxon>
        <taxon>Actinomycetes</taxon>
        <taxon>Catenulisporales</taxon>
        <taxon>Catenulisporaceae</taxon>
        <taxon>Catenulispora</taxon>
    </lineage>
</organism>
<dbReference type="Proteomes" id="UP001500751">
    <property type="component" value="Unassembled WGS sequence"/>
</dbReference>
<gene>
    <name evidence="2" type="ORF">GCM10009839_40540</name>
</gene>
<dbReference type="InterPro" id="IPR007712">
    <property type="entry name" value="RelE/ParE_toxin"/>
</dbReference>
<proteinExistence type="predicted"/>
<reference evidence="3" key="1">
    <citation type="journal article" date="2019" name="Int. J. Syst. Evol. Microbiol.">
        <title>The Global Catalogue of Microorganisms (GCM) 10K type strain sequencing project: providing services to taxonomists for standard genome sequencing and annotation.</title>
        <authorList>
            <consortium name="The Broad Institute Genomics Platform"/>
            <consortium name="The Broad Institute Genome Sequencing Center for Infectious Disease"/>
            <person name="Wu L."/>
            <person name="Ma J."/>
        </authorList>
    </citation>
    <scope>NUCLEOTIDE SEQUENCE [LARGE SCALE GENOMIC DNA]</scope>
    <source>
        <strain evidence="3">JCM 16014</strain>
    </source>
</reference>
<accession>A0ABP5FZ37</accession>
<comment type="caution">
    <text evidence="2">The sequence shown here is derived from an EMBL/GenBank/DDBJ whole genome shotgun (WGS) entry which is preliminary data.</text>
</comment>
<evidence type="ECO:0000313" key="2">
    <source>
        <dbReference type="EMBL" id="GAA2035651.1"/>
    </source>
</evidence>
<name>A0ABP5FZ37_9ACTN</name>
<dbReference type="Pfam" id="PF05016">
    <property type="entry name" value="ParE_toxin"/>
    <property type="match status" value="1"/>
</dbReference>
<keyword evidence="3" id="KW-1185">Reference proteome</keyword>
<sequence>MSHRILWRLDAVRALSRIADDSPEVAKAIENSVSDLSEDPYGGNSVPLSKSYRRLPLGLYRVLYEVDDETVRIWFVGRSDTLRQLIQRTHSWRYKPASGPLILT</sequence>
<dbReference type="Gene3D" id="3.30.2310.20">
    <property type="entry name" value="RelE-like"/>
    <property type="match status" value="1"/>
</dbReference>
<evidence type="ECO:0008006" key="4">
    <source>
        <dbReference type="Google" id="ProtNLM"/>
    </source>
</evidence>
<dbReference type="RefSeq" id="WP_344667196.1">
    <property type="nucleotide sequence ID" value="NZ_BAAAQN010000022.1"/>
</dbReference>
<evidence type="ECO:0000256" key="1">
    <source>
        <dbReference type="ARBA" id="ARBA00022649"/>
    </source>
</evidence>
<protein>
    <recommendedName>
        <fullName evidence="4">Type II toxin-antitoxin system RelE/ParE family toxin</fullName>
    </recommendedName>
</protein>
<keyword evidence="1" id="KW-1277">Toxin-antitoxin system</keyword>
<dbReference type="EMBL" id="BAAAQN010000022">
    <property type="protein sequence ID" value="GAA2035651.1"/>
    <property type="molecule type" value="Genomic_DNA"/>
</dbReference>